<name>A0A168N567_ABSGL</name>
<sequence length="114" mass="12935">MTIGFVQDADFSLKKSSSRLDSFTRPVPGLNDPGYIYQTLLAPYMLNFTDQEFAQRIICKGNSEVATNPIALRMVTTTTNDERRRNERFATTMTTTLTMTTTVMTTRPLLYIAH</sequence>
<keyword evidence="2" id="KW-1185">Reference proteome</keyword>
<organism evidence="1">
    <name type="scientific">Absidia glauca</name>
    <name type="common">Pin mould</name>
    <dbReference type="NCBI Taxonomy" id="4829"/>
    <lineage>
        <taxon>Eukaryota</taxon>
        <taxon>Fungi</taxon>
        <taxon>Fungi incertae sedis</taxon>
        <taxon>Mucoromycota</taxon>
        <taxon>Mucoromycotina</taxon>
        <taxon>Mucoromycetes</taxon>
        <taxon>Mucorales</taxon>
        <taxon>Cunninghamellaceae</taxon>
        <taxon>Absidia</taxon>
    </lineage>
</organism>
<reference evidence="1" key="1">
    <citation type="submission" date="2016-04" db="EMBL/GenBank/DDBJ databases">
        <authorList>
            <person name="Evans L.H."/>
            <person name="Alamgir A."/>
            <person name="Owens N."/>
            <person name="Weber N.D."/>
            <person name="Virtaneva K."/>
            <person name="Barbian K."/>
            <person name="Babar A."/>
            <person name="Rosenke K."/>
        </authorList>
    </citation>
    <scope>NUCLEOTIDE SEQUENCE [LARGE SCALE GENOMIC DNA]</scope>
    <source>
        <strain evidence="1">CBS 101.48</strain>
    </source>
</reference>
<dbReference type="EMBL" id="LT553030">
    <property type="protein sequence ID" value="SAL99841.1"/>
    <property type="molecule type" value="Genomic_DNA"/>
</dbReference>
<dbReference type="AlphaFoldDB" id="A0A168N567"/>
<proteinExistence type="predicted"/>
<protein>
    <submittedName>
        <fullName evidence="1">Uncharacterized protein</fullName>
    </submittedName>
</protein>
<dbReference type="InParanoid" id="A0A168N567"/>
<accession>A0A168N567</accession>
<gene>
    <name evidence="1" type="primary">ABSGL_05495.1 scaffold 7169</name>
</gene>
<evidence type="ECO:0000313" key="2">
    <source>
        <dbReference type="Proteomes" id="UP000078561"/>
    </source>
</evidence>
<dbReference type="Proteomes" id="UP000078561">
    <property type="component" value="Unassembled WGS sequence"/>
</dbReference>
<evidence type="ECO:0000313" key="1">
    <source>
        <dbReference type="EMBL" id="SAL99841.1"/>
    </source>
</evidence>